<evidence type="ECO:0000313" key="1">
    <source>
        <dbReference type="EMBL" id="CCB50004.1"/>
    </source>
</evidence>
<dbReference type="Proteomes" id="UP000009183">
    <property type="component" value="Unassembled WGS sequence, unordered"/>
</dbReference>
<keyword evidence="2" id="KW-1185">Reference proteome</keyword>
<name>F6HCQ9_VITVI</name>
<protein>
    <submittedName>
        <fullName evidence="1">Uncharacterized protein</fullName>
    </submittedName>
</protein>
<dbReference type="HOGENOM" id="CLU_092977_0_0_1"/>
<evidence type="ECO:0000313" key="2">
    <source>
        <dbReference type="Proteomes" id="UP000009183"/>
    </source>
</evidence>
<sequence>MEETCKLAVIGRPCKMCSNQVDFCKRNSEDQFQPCQKQKEKLKLKISCIKTEEFPLKLVQMMVLCHPASSEIAAWPMASTEKRLKQQTGNSSKENPFPLAQTNLWQAFSEAGAQTTIASLLGPKMAITTNQPQKELLALKLGVLEQRVLQPPLLPALIFPDPPHWRQ</sequence>
<dbReference type="AlphaFoldDB" id="F6HCQ9"/>
<reference evidence="2" key="1">
    <citation type="journal article" date="2007" name="Nature">
        <title>The grapevine genome sequence suggests ancestral hexaploidization in major angiosperm phyla.</title>
        <authorList>
            <consortium name="The French-Italian Public Consortium for Grapevine Genome Characterization."/>
            <person name="Jaillon O."/>
            <person name="Aury J.-M."/>
            <person name="Noel B."/>
            <person name="Policriti A."/>
            <person name="Clepet C."/>
            <person name="Casagrande A."/>
            <person name="Choisne N."/>
            <person name="Aubourg S."/>
            <person name="Vitulo N."/>
            <person name="Jubin C."/>
            <person name="Vezzi A."/>
            <person name="Legeai F."/>
            <person name="Hugueney P."/>
            <person name="Dasilva C."/>
            <person name="Horner D."/>
            <person name="Mica E."/>
            <person name="Jublot D."/>
            <person name="Poulain J."/>
            <person name="Bruyere C."/>
            <person name="Billault A."/>
            <person name="Segurens B."/>
            <person name="Gouyvenoux M."/>
            <person name="Ugarte E."/>
            <person name="Cattonaro F."/>
            <person name="Anthouard V."/>
            <person name="Vico V."/>
            <person name="Del Fabbro C."/>
            <person name="Alaux M."/>
            <person name="Di Gaspero G."/>
            <person name="Dumas V."/>
            <person name="Felice N."/>
            <person name="Paillard S."/>
            <person name="Juman I."/>
            <person name="Moroldo M."/>
            <person name="Scalabrin S."/>
            <person name="Canaguier A."/>
            <person name="Le Clainche I."/>
            <person name="Malacrida G."/>
            <person name="Durand E."/>
            <person name="Pesole G."/>
            <person name="Laucou V."/>
            <person name="Chatelet P."/>
            <person name="Merdinoglu D."/>
            <person name="Delledonne M."/>
            <person name="Pezzotti M."/>
            <person name="Lecharny A."/>
            <person name="Scarpelli C."/>
            <person name="Artiguenave F."/>
            <person name="Pe M.E."/>
            <person name="Valle G."/>
            <person name="Morgante M."/>
            <person name="Caboche M."/>
            <person name="Adam-Blondon A.-F."/>
            <person name="Weissenbach J."/>
            <person name="Quetier F."/>
            <person name="Wincker P."/>
        </authorList>
    </citation>
    <scope>NUCLEOTIDE SEQUENCE [LARGE SCALE GENOMIC DNA]</scope>
    <source>
        <strain evidence="2">cv. Pinot noir / PN40024</strain>
    </source>
</reference>
<dbReference type="InParanoid" id="F6HCQ9"/>
<organism evidence="1 2">
    <name type="scientific">Vitis vinifera</name>
    <name type="common">Grape</name>
    <dbReference type="NCBI Taxonomy" id="29760"/>
    <lineage>
        <taxon>Eukaryota</taxon>
        <taxon>Viridiplantae</taxon>
        <taxon>Streptophyta</taxon>
        <taxon>Embryophyta</taxon>
        <taxon>Tracheophyta</taxon>
        <taxon>Spermatophyta</taxon>
        <taxon>Magnoliopsida</taxon>
        <taxon>eudicotyledons</taxon>
        <taxon>Gunneridae</taxon>
        <taxon>Pentapetalae</taxon>
        <taxon>rosids</taxon>
        <taxon>Vitales</taxon>
        <taxon>Vitaceae</taxon>
        <taxon>Viteae</taxon>
        <taxon>Vitis</taxon>
    </lineage>
</organism>
<dbReference type="EMBL" id="FN595520">
    <property type="protein sequence ID" value="CCB50004.1"/>
    <property type="molecule type" value="Genomic_DNA"/>
</dbReference>
<accession>F6HCQ9</accession>
<gene>
    <name evidence="1" type="ORF">VIT_00s0227g00090</name>
</gene>
<proteinExistence type="predicted"/>
<dbReference type="PaxDb" id="29760-VIT_00s0227g00090.t01"/>